<evidence type="ECO:0000259" key="5">
    <source>
        <dbReference type="PROSITE" id="PS50837"/>
    </source>
</evidence>
<feature type="repeat" description="WD" evidence="3">
    <location>
        <begin position="1855"/>
        <end position="1896"/>
    </location>
</feature>
<dbReference type="InterPro" id="IPR020472">
    <property type="entry name" value="WD40_PAC1"/>
</dbReference>
<dbReference type="InterPro" id="IPR029052">
    <property type="entry name" value="Metallo-depent_PP-like"/>
</dbReference>
<proteinExistence type="predicted"/>
<dbReference type="Proteomes" id="UP000649753">
    <property type="component" value="Unassembled WGS sequence"/>
</dbReference>
<evidence type="ECO:0000313" key="6">
    <source>
        <dbReference type="EMBL" id="MBE1488937.1"/>
    </source>
</evidence>
<evidence type="ECO:0000313" key="7">
    <source>
        <dbReference type="Proteomes" id="UP000649753"/>
    </source>
</evidence>
<evidence type="ECO:0000256" key="1">
    <source>
        <dbReference type="ARBA" id="ARBA00022574"/>
    </source>
</evidence>
<feature type="repeat" description="WD" evidence="3">
    <location>
        <begin position="1480"/>
        <end position="1521"/>
    </location>
</feature>
<organism evidence="6 7">
    <name type="scientific">Plantactinospora soyae</name>
    <dbReference type="NCBI Taxonomy" id="1544732"/>
    <lineage>
        <taxon>Bacteria</taxon>
        <taxon>Bacillati</taxon>
        <taxon>Actinomycetota</taxon>
        <taxon>Actinomycetes</taxon>
        <taxon>Micromonosporales</taxon>
        <taxon>Micromonosporaceae</taxon>
        <taxon>Plantactinospora</taxon>
    </lineage>
</organism>
<dbReference type="PRINTS" id="PR00320">
    <property type="entry name" value="GPROTEINBRPT"/>
</dbReference>
<dbReference type="InterPro" id="IPR007111">
    <property type="entry name" value="NACHT_NTPase"/>
</dbReference>
<dbReference type="Pfam" id="PF00805">
    <property type="entry name" value="Pentapeptide"/>
    <property type="match status" value="1"/>
</dbReference>
<dbReference type="CDD" id="cd00200">
    <property type="entry name" value="WD40"/>
    <property type="match status" value="2"/>
</dbReference>
<dbReference type="Pfam" id="PF22739">
    <property type="entry name" value="NA-iREase3"/>
    <property type="match status" value="1"/>
</dbReference>
<comment type="caution">
    <text evidence="6">The sequence shown here is derived from an EMBL/GenBank/DDBJ whole genome shotgun (WGS) entry which is preliminary data.</text>
</comment>
<dbReference type="Pfam" id="PF13365">
    <property type="entry name" value="Trypsin_2"/>
    <property type="match status" value="1"/>
</dbReference>
<dbReference type="GO" id="GO:0042393">
    <property type="term" value="F:histone binding"/>
    <property type="evidence" value="ECO:0007669"/>
    <property type="project" value="TreeGrafter"/>
</dbReference>
<dbReference type="EMBL" id="JADBEB010000001">
    <property type="protein sequence ID" value="MBE1488937.1"/>
    <property type="molecule type" value="Genomic_DNA"/>
</dbReference>
<name>A0A927M8C5_9ACTN</name>
<dbReference type="SUPFAM" id="SSF50494">
    <property type="entry name" value="Trypsin-like serine proteases"/>
    <property type="match status" value="1"/>
</dbReference>
<feature type="repeat" description="WD" evidence="3">
    <location>
        <begin position="1354"/>
        <end position="1395"/>
    </location>
</feature>
<dbReference type="SUPFAM" id="SSF52540">
    <property type="entry name" value="P-loop containing nucleoside triphosphate hydrolases"/>
    <property type="match status" value="1"/>
</dbReference>
<keyword evidence="7" id="KW-1185">Reference proteome</keyword>
<dbReference type="PROSITE" id="PS50294">
    <property type="entry name" value="WD_REPEATS_REGION"/>
    <property type="match status" value="13"/>
</dbReference>
<reference evidence="6" key="1">
    <citation type="submission" date="2020-10" db="EMBL/GenBank/DDBJ databases">
        <title>Sequencing the genomes of 1000 actinobacteria strains.</title>
        <authorList>
            <person name="Klenk H.-P."/>
        </authorList>
    </citation>
    <scope>NUCLEOTIDE SEQUENCE</scope>
    <source>
        <strain evidence="6">DSM 46832</strain>
    </source>
</reference>
<feature type="repeat" description="WD" evidence="3">
    <location>
        <begin position="1522"/>
        <end position="1563"/>
    </location>
</feature>
<evidence type="ECO:0000256" key="3">
    <source>
        <dbReference type="PROSITE-ProRule" id="PRU00221"/>
    </source>
</evidence>
<dbReference type="Pfam" id="PF00400">
    <property type="entry name" value="WD40"/>
    <property type="match status" value="13"/>
</dbReference>
<feature type="repeat" description="WD" evidence="3">
    <location>
        <begin position="1438"/>
        <end position="1479"/>
    </location>
</feature>
<dbReference type="InterPro" id="IPR054571">
    <property type="entry name" value="NA-iREase3_dom"/>
</dbReference>
<dbReference type="PROSITE" id="PS50082">
    <property type="entry name" value="WD_REPEATS_2"/>
    <property type="match status" value="13"/>
</dbReference>
<keyword evidence="2" id="KW-0677">Repeat</keyword>
<feature type="region of interest" description="Disordered" evidence="4">
    <location>
        <begin position="81"/>
        <end position="106"/>
    </location>
</feature>
<keyword evidence="1 3" id="KW-0853">WD repeat</keyword>
<feature type="domain" description="NACHT" evidence="5">
    <location>
        <begin position="807"/>
        <end position="925"/>
    </location>
</feature>
<evidence type="ECO:0000256" key="4">
    <source>
        <dbReference type="SAM" id="MobiDB-lite"/>
    </source>
</evidence>
<feature type="region of interest" description="Disordered" evidence="4">
    <location>
        <begin position="236"/>
        <end position="265"/>
    </location>
</feature>
<dbReference type="InterPro" id="IPR009003">
    <property type="entry name" value="Peptidase_S1_PA"/>
</dbReference>
<feature type="repeat" description="WD" evidence="3">
    <location>
        <begin position="1813"/>
        <end position="1854"/>
    </location>
</feature>
<dbReference type="SUPFAM" id="SSF50978">
    <property type="entry name" value="WD40 repeat-like"/>
    <property type="match status" value="3"/>
</dbReference>
<dbReference type="InterPro" id="IPR001646">
    <property type="entry name" value="5peptide_repeat"/>
</dbReference>
<gene>
    <name evidence="6" type="ORF">H4W31_004575</name>
</gene>
<sequence>MLGGDARLSRADTPLPGAVPRPEPFVVRILGPAGEPVGVGTLVGPREILTCAHVVNVALGLPLRSQPLPDSPVLVQFPLLPGEDDGPGRQARVERWTPPPGERSPGDDTAGLVLLEGHAPAGAHPARLAVNLPRAGHALSVFGYPGTPPRRSGAWVPTVLRGLVGGGRIQLDSGADAALRVQPGYSGSPVYDDTSGRVVGMLALAAPAHSGDRDSYAIAADRLRLTWPEVLDPRTVVRQRSRSGAASRSGDPRPAGTQSRNGDERLTVLHVSDPQFGRHHLFGGNGQTPADQTYDTLHTRLHQDLTGLAEQHGLLPDLLLVTGDLAEWGLGSEFVQVTEFLAALSEAAELPRDRVVIVPGNHDVNRKSCEGYFISEEGEERVPVPPYFPKWKQFTAAFEDFYADVPGVSFTPDEPWTLFEVPGLAVVVAGLNSTMAESHRDADHYGWVGETQLRWFADRLADYRSRGWLRLAAVHHNVVRGAVDDEENLRDADDLDRILGEPGLVNLLLHGHTHDGRLHRLPSGLVALSTGSAAVDADARPAEVPNQYQLVTIGRTGFTRYARQYAVGQRRWIGDTRISRTGSDWRQHQPYELTNVDASLPAGGSVEDQPESGPRGVELGDVAVSADLHGYDPGRSDDDFLGRVLEATRVRLPRATVVARPGANYLRVSNPLPDGDGVEQWAVGVLDGPPTAEVIAHFAGTVHATFAAADLKARSELVHPGPPAPKELVGLARRQGVHLRNFVAYQGLLDLGPLLDRQAARLVGDKVYPPAMYLPQRYRLIDAYADDEVHEGLDQRVVRWLGDDTARLVMVLGDFGRGKTALLRHLAYTLSDSLPDLQPVLVELRSLEKAPSLDELLAQHLIRHQVEDINPAKLRYMIRSGRLALLFDGFDELELRLGYDNATDYLRTLLESVTDRAKVVLTSRTQHFRSTTQVRTALGDRVAGLTASRVVVLEDFTPEQIMQFLTNLYDGDAAAARARYGLLTEIDDLLGLARNPRMLAFIAGLDEERLREVQRRQGRISAAELYRELVDFWLVGEANRQQHRRGKPSLDDRERLTACTALALRLWASTEASIPLNTLSAEVGATLTRLAERGYDADQAAHSVASGSLLVRADDDAFAFVHQSIMEWLVADAAAQALADGDPSVVLGARRFSPLMVGFFCDLAGHGPAAAWASSVLADSAASTIAKRNALDVRERVGVMSPTTAAGPARQSLAGVDLRSQDLAGQDLRGADLRGADLRGMRLEGLDLTGADLRVADFTAARLLGGRLAQAALEGSQWSRAALLGTELPADSATTSAALAAASIPGRDRATATVAPGGPLHCVAFSPTSPLIALSRGNVVELVDRNDHRTLALLTGHAGDVDRLVWSPDGSRLATAAKDRTARIWDIGTGQATSILAGHTDSVTDVAWSPDGTHLATGSRDRTARIWDTGTGQTTATLRGHRRAANTVAWSPDGTHLATGSYDSTVRIWDLDTGRTILTLTGHTDWVADVAYSPDGNHLATGSYDNTVRIWDLDTGQPITTLTGHGDLVRSVAYSPDGTRLATTSRDRTARIWDTSTGQTTATLTGHLNWVTDVAYSPDGNHLATASYDNSARIWTATGALTGVLDGYRASITGVVWSPDGTRLATASRDRTVRIWNTATGRVDTVYGHSRWVTGLAYTSDGARLATASSDNVARIWDTATGQRTTTLVGHEGPVASVAWSPDDTRLATASDDDTARIWNPTTRESITLTGHSNDASVAAWAPDGTRLATSSWDNTARIWDATTGESTLTLTGHTSWVRALAYSPDGTRLATGSNDNTVRIWNTTTGESTTILTGHINEIRALAYSPDGTRLATGSNDNTVRIWNTTTGESTTILTGHINEIRALAYSPDGTRLATGSYDNTVRIWNTTTGQECAVLVALPDDGYAVLLPDGSYRINGNPGNVLWWNIKLCRFEPGELDPYVPGLRPAPQDASILGG</sequence>
<dbReference type="Gene3D" id="3.60.21.10">
    <property type="match status" value="1"/>
</dbReference>
<feature type="region of interest" description="Disordered" evidence="4">
    <location>
        <begin position="1"/>
        <end position="20"/>
    </location>
</feature>
<dbReference type="SMART" id="SM00320">
    <property type="entry name" value="WD40"/>
    <property type="match status" value="14"/>
</dbReference>
<dbReference type="Pfam" id="PF00149">
    <property type="entry name" value="Metallophos"/>
    <property type="match status" value="1"/>
</dbReference>
<dbReference type="Gene3D" id="3.40.50.300">
    <property type="entry name" value="P-loop containing nucleotide triphosphate hydrolases"/>
    <property type="match status" value="1"/>
</dbReference>
<feature type="repeat" description="WD" evidence="3">
    <location>
        <begin position="1605"/>
        <end position="1646"/>
    </location>
</feature>
<feature type="repeat" description="WD" evidence="3">
    <location>
        <begin position="1771"/>
        <end position="1812"/>
    </location>
</feature>
<dbReference type="InterPro" id="IPR001680">
    <property type="entry name" value="WD40_rpt"/>
</dbReference>
<dbReference type="InterPro" id="IPR036322">
    <property type="entry name" value="WD40_repeat_dom_sf"/>
</dbReference>
<dbReference type="SUPFAM" id="SSF56300">
    <property type="entry name" value="Metallo-dependent phosphatases"/>
    <property type="match status" value="1"/>
</dbReference>
<feature type="repeat" description="WD" evidence="3">
    <location>
        <begin position="1729"/>
        <end position="1770"/>
    </location>
</feature>
<dbReference type="InterPro" id="IPR019775">
    <property type="entry name" value="WD40_repeat_CS"/>
</dbReference>
<dbReference type="PROSITE" id="PS00678">
    <property type="entry name" value="WD_REPEATS_1"/>
    <property type="match status" value="10"/>
</dbReference>
<dbReference type="PROSITE" id="PS50837">
    <property type="entry name" value="NACHT"/>
    <property type="match status" value="1"/>
</dbReference>
<dbReference type="PANTHER" id="PTHR22847:SF637">
    <property type="entry name" value="WD REPEAT DOMAIN 5B"/>
    <property type="match status" value="1"/>
</dbReference>
<dbReference type="GO" id="GO:0016787">
    <property type="term" value="F:hydrolase activity"/>
    <property type="evidence" value="ECO:0007669"/>
    <property type="project" value="InterPro"/>
</dbReference>
<dbReference type="Pfam" id="PF05729">
    <property type="entry name" value="NACHT"/>
    <property type="match status" value="1"/>
</dbReference>
<feature type="repeat" description="WD" evidence="3">
    <location>
        <begin position="1688"/>
        <end position="1729"/>
    </location>
</feature>
<dbReference type="InterPro" id="IPR015943">
    <property type="entry name" value="WD40/YVTN_repeat-like_dom_sf"/>
</dbReference>
<dbReference type="RefSeq" id="WP_192768493.1">
    <property type="nucleotide sequence ID" value="NZ_JADBEB010000001.1"/>
</dbReference>
<feature type="repeat" description="WD" evidence="3">
    <location>
        <begin position="1396"/>
        <end position="1437"/>
    </location>
</feature>
<dbReference type="InterPro" id="IPR004843">
    <property type="entry name" value="Calcineurin-like_PHP"/>
</dbReference>
<dbReference type="SUPFAM" id="SSF141571">
    <property type="entry name" value="Pentapeptide repeat-like"/>
    <property type="match status" value="1"/>
</dbReference>
<dbReference type="Gene3D" id="2.160.20.80">
    <property type="entry name" value="E3 ubiquitin-protein ligase SopA"/>
    <property type="match status" value="1"/>
</dbReference>
<dbReference type="Gene3D" id="2.130.10.10">
    <property type="entry name" value="YVTN repeat-like/Quinoprotein amine dehydrogenase"/>
    <property type="match status" value="8"/>
</dbReference>
<feature type="repeat" description="WD" evidence="3">
    <location>
        <begin position="1564"/>
        <end position="1595"/>
    </location>
</feature>
<feature type="repeat" description="WD" evidence="3">
    <location>
        <begin position="1646"/>
        <end position="1687"/>
    </location>
</feature>
<protein>
    <submittedName>
        <fullName evidence="6">WD40 repeat protein</fullName>
    </submittedName>
</protein>
<accession>A0A927M8C5</accession>
<feature type="region of interest" description="Disordered" evidence="4">
    <location>
        <begin position="597"/>
        <end position="616"/>
    </location>
</feature>
<dbReference type="PANTHER" id="PTHR22847">
    <property type="entry name" value="WD40 REPEAT PROTEIN"/>
    <property type="match status" value="1"/>
</dbReference>
<dbReference type="InterPro" id="IPR027417">
    <property type="entry name" value="P-loop_NTPase"/>
</dbReference>
<evidence type="ECO:0000256" key="2">
    <source>
        <dbReference type="ARBA" id="ARBA00022737"/>
    </source>
</evidence>